<dbReference type="RefSeq" id="WP_091975837.1">
    <property type="nucleotide sequence ID" value="NZ_FODF01000011.1"/>
</dbReference>
<dbReference type="Pfam" id="PF01979">
    <property type="entry name" value="Amidohydro_1"/>
    <property type="match status" value="1"/>
</dbReference>
<evidence type="ECO:0000259" key="8">
    <source>
        <dbReference type="Pfam" id="PF13382"/>
    </source>
</evidence>
<dbReference type="InterPro" id="IPR032466">
    <property type="entry name" value="Metal_Hydrolase"/>
</dbReference>
<dbReference type="Pfam" id="PF13382">
    <property type="entry name" value="Adenine_deam_C"/>
    <property type="match status" value="1"/>
</dbReference>
<evidence type="ECO:0000256" key="3">
    <source>
        <dbReference type="ARBA" id="ARBA00022801"/>
    </source>
</evidence>
<keyword evidence="4 6" id="KW-0464">Manganese</keyword>
<dbReference type="InterPro" id="IPR006679">
    <property type="entry name" value="Adenine_deam"/>
</dbReference>
<evidence type="ECO:0000256" key="1">
    <source>
        <dbReference type="ARBA" id="ARBA00006773"/>
    </source>
</evidence>
<organism evidence="9 10">
    <name type="scientific">Peptostreptococcus russellii</name>
    <dbReference type="NCBI Taxonomy" id="215200"/>
    <lineage>
        <taxon>Bacteria</taxon>
        <taxon>Bacillati</taxon>
        <taxon>Bacillota</taxon>
        <taxon>Clostridia</taxon>
        <taxon>Peptostreptococcales</taxon>
        <taxon>Peptostreptococcaceae</taxon>
        <taxon>Peptostreptococcus</taxon>
    </lineage>
</organism>
<dbReference type="Proteomes" id="UP000199512">
    <property type="component" value="Unassembled WGS sequence"/>
</dbReference>
<evidence type="ECO:0000256" key="6">
    <source>
        <dbReference type="HAMAP-Rule" id="MF_01518"/>
    </source>
</evidence>
<evidence type="ECO:0000313" key="9">
    <source>
        <dbReference type="EMBL" id="SEN76243.1"/>
    </source>
</evidence>
<dbReference type="STRING" id="215200.SAMN05216454_11132"/>
<dbReference type="GO" id="GO:0000034">
    <property type="term" value="F:adenine deaminase activity"/>
    <property type="evidence" value="ECO:0007669"/>
    <property type="project" value="UniProtKB-UniRule"/>
</dbReference>
<dbReference type="PANTHER" id="PTHR11113:SF2">
    <property type="entry name" value="ADENINE DEAMINASE"/>
    <property type="match status" value="1"/>
</dbReference>
<proteinExistence type="inferred from homology"/>
<comment type="similarity">
    <text evidence="1 6">Belongs to the metallo-dependent hydrolases superfamily. Adenine deaminase family.</text>
</comment>
<dbReference type="EMBL" id="FODF01000011">
    <property type="protein sequence ID" value="SEN76243.1"/>
    <property type="molecule type" value="Genomic_DNA"/>
</dbReference>
<dbReference type="SUPFAM" id="SSF51556">
    <property type="entry name" value="Metallo-dependent hydrolases"/>
    <property type="match status" value="1"/>
</dbReference>
<feature type="domain" description="Amidohydrolase-related" evidence="7">
    <location>
        <begin position="66"/>
        <end position="349"/>
    </location>
</feature>
<keyword evidence="3 6" id="KW-0378">Hydrolase</keyword>
<dbReference type="EC" id="3.5.4.2" evidence="2 6"/>
<name>A0A1H8J5N3_9FIRM</name>
<evidence type="ECO:0000313" key="10">
    <source>
        <dbReference type="Proteomes" id="UP000199512"/>
    </source>
</evidence>
<dbReference type="Gene3D" id="2.30.40.10">
    <property type="entry name" value="Urease, subunit C, domain 1"/>
    <property type="match status" value="1"/>
</dbReference>
<dbReference type="AlphaFoldDB" id="A0A1H8J5N3"/>
<feature type="domain" description="Adenine deaminase C-terminal" evidence="8">
    <location>
        <begin position="408"/>
        <end position="548"/>
    </location>
</feature>
<dbReference type="InterPro" id="IPR006680">
    <property type="entry name" value="Amidohydro-rel"/>
</dbReference>
<evidence type="ECO:0000256" key="4">
    <source>
        <dbReference type="ARBA" id="ARBA00023211"/>
    </source>
</evidence>
<dbReference type="HAMAP" id="MF_01518">
    <property type="entry name" value="Adenine_deamin"/>
    <property type="match status" value="1"/>
</dbReference>
<dbReference type="PANTHER" id="PTHR11113">
    <property type="entry name" value="N-ACETYLGLUCOSAMINE-6-PHOSPHATE DEACETYLASE"/>
    <property type="match status" value="1"/>
</dbReference>
<evidence type="ECO:0000259" key="7">
    <source>
        <dbReference type="Pfam" id="PF01979"/>
    </source>
</evidence>
<gene>
    <name evidence="6" type="primary">ade</name>
    <name evidence="9" type="ORF">SAMN05216454_11132</name>
</gene>
<dbReference type="InterPro" id="IPR011059">
    <property type="entry name" value="Metal-dep_hydrolase_composite"/>
</dbReference>
<comment type="cofactor">
    <cofactor evidence="6">
        <name>Mn(2+)</name>
        <dbReference type="ChEBI" id="CHEBI:29035"/>
    </cofactor>
</comment>
<accession>A0A1H8J5N3</accession>
<dbReference type="SUPFAM" id="SSF51338">
    <property type="entry name" value="Composite domain of metallo-dependent hydrolases"/>
    <property type="match status" value="1"/>
</dbReference>
<reference evidence="9 10" key="1">
    <citation type="submission" date="2016-10" db="EMBL/GenBank/DDBJ databases">
        <authorList>
            <person name="de Groot N.N."/>
        </authorList>
    </citation>
    <scope>NUCLEOTIDE SEQUENCE [LARGE SCALE GENOMIC DNA]</scope>
    <source>
        <strain evidence="9 10">Calf135</strain>
    </source>
</reference>
<comment type="catalytic activity">
    <reaction evidence="5 6">
        <text>adenine + H2O + H(+) = hypoxanthine + NH4(+)</text>
        <dbReference type="Rhea" id="RHEA:23688"/>
        <dbReference type="ChEBI" id="CHEBI:15377"/>
        <dbReference type="ChEBI" id="CHEBI:15378"/>
        <dbReference type="ChEBI" id="CHEBI:16708"/>
        <dbReference type="ChEBI" id="CHEBI:17368"/>
        <dbReference type="ChEBI" id="CHEBI:28938"/>
        <dbReference type="EC" id="3.5.4.2"/>
    </reaction>
</comment>
<dbReference type="OrthoDB" id="9775607at2"/>
<dbReference type="GO" id="GO:0006146">
    <property type="term" value="P:adenine catabolic process"/>
    <property type="evidence" value="ECO:0007669"/>
    <property type="project" value="InterPro"/>
</dbReference>
<dbReference type="InterPro" id="IPR026912">
    <property type="entry name" value="Adenine_deam_C"/>
</dbReference>
<evidence type="ECO:0000256" key="5">
    <source>
        <dbReference type="ARBA" id="ARBA00047720"/>
    </source>
</evidence>
<evidence type="ECO:0000256" key="2">
    <source>
        <dbReference type="ARBA" id="ARBA00012782"/>
    </source>
</evidence>
<sequence length="554" mass="61582">MNIEKYIELKDYVLGKKKADLCFKNASVLMLHTSEIIKADVAVHDGYIVGVGNYSGKEEIDCSGVFLTPGFVDSHLHFESTMSRPRELVYYASKSGTTTFIADPHEAANVSGIKGIEYILNDTNDSYGDVYIMLPSCVPAKKGEDSGAILDAESMKDILNKERILGLGEVMDCKAVVDAEKSMMEKLSLFDSMPKDGHALGIREKELSAYIMSGILTDHECSSYEEAISKVRQGMYVHIREGSAAKNLKNIVEGIVKNKVDSSLFNFCTDDKHIEDIISEGHISNNIRKSISLGMDTLEAYKIASYNPSVCYGLNDIGMIAVGKKANIVLLNDLEKVDIKDVYYNGKKVESYTERENELAESLRDTVHIDWFTKDMLKLKSKKTAIALVDGQLLTKKINKADGIGVENKVVVIERHHNKRKYHSSSCFNFGIENGSIAISVSHDSHNVVAIGDNDDDIMKSIEALKEIHGGIVLVYKGKVFESLSLSIMGLMFDQRSEIIKEKLEKMKNKAYSMGVNKNIDPFITLSFIALPVIPEIRITTNGLYSVLEDEFLD</sequence>
<keyword evidence="10" id="KW-1185">Reference proteome</keyword>
<protein>
    <recommendedName>
        <fullName evidence="2 6">Adenine deaminase</fullName>
        <shortName evidence="6">Adenase</shortName>
        <shortName evidence="6">Adenine aminase</shortName>
        <ecNumber evidence="2 6">3.5.4.2</ecNumber>
    </recommendedName>
</protein>
<dbReference type="NCBIfam" id="TIGR01178">
    <property type="entry name" value="ade"/>
    <property type="match status" value="1"/>
</dbReference>
<dbReference type="Gene3D" id="3.20.20.140">
    <property type="entry name" value="Metal-dependent hydrolases"/>
    <property type="match status" value="1"/>
</dbReference>